<dbReference type="SUPFAM" id="SSF54001">
    <property type="entry name" value="Cysteine proteinases"/>
    <property type="match status" value="1"/>
</dbReference>
<evidence type="ECO:0000256" key="20">
    <source>
        <dbReference type="PIRSR" id="PIRSR000459-1"/>
    </source>
</evidence>
<feature type="active site" evidence="20">
    <location>
        <position position="450"/>
    </location>
</feature>
<dbReference type="InterPro" id="IPR038765">
    <property type="entry name" value="Papain-like_cys_pep_sf"/>
</dbReference>
<evidence type="ECO:0000313" key="25">
    <source>
        <dbReference type="Proteomes" id="UP001295444"/>
    </source>
</evidence>
<name>A0AAD1SAI2_PELCU</name>
<comment type="subcellular location">
    <subcellularLocation>
        <location evidence="1">Membrane</location>
        <topology evidence="1">Lipid-anchor</topology>
    </subcellularLocation>
</comment>
<keyword evidence="11" id="KW-0012">Acyltransferase</keyword>
<evidence type="ECO:0000256" key="5">
    <source>
        <dbReference type="ARBA" id="ARBA00022723"/>
    </source>
</evidence>
<dbReference type="InterPro" id="IPR036238">
    <property type="entry name" value="Transglutaminase_C_sf"/>
</dbReference>
<dbReference type="FunFam" id="3.90.260.10:FF:000001">
    <property type="entry name" value="Protein-glutamine gamma-glutamyltransferase 2"/>
    <property type="match status" value="1"/>
</dbReference>
<dbReference type="InterPro" id="IPR050779">
    <property type="entry name" value="Transglutaminase"/>
</dbReference>
<feature type="binding site" evidence="21">
    <location>
        <position position="539"/>
    </location>
    <ligand>
        <name>Ca(2+)</name>
        <dbReference type="ChEBI" id="CHEBI:29108"/>
    </ligand>
</feature>
<keyword evidence="5 21" id="KW-0479">Metal-binding</keyword>
<gene>
    <name evidence="24" type="ORF">PECUL_23A020204</name>
</gene>
<dbReference type="PANTHER" id="PTHR11590:SF49">
    <property type="entry name" value="PROTEIN-GLUTAMINE GAMMA-GLUTAMYLTRANSFERASE K"/>
    <property type="match status" value="1"/>
</dbReference>
<evidence type="ECO:0000256" key="21">
    <source>
        <dbReference type="PIRSR" id="PIRSR000459-2"/>
    </source>
</evidence>
<protein>
    <recommendedName>
        <fullName evidence="14">Protein-glutamine gamma-glutamyltransferase K</fullName>
        <ecNumber evidence="12">2.3.2.13</ecNumber>
    </recommendedName>
    <alternativeName>
        <fullName evidence="17">Epidermal TGase</fullName>
    </alternativeName>
    <alternativeName>
        <fullName evidence="16">Transglutaminase K</fullName>
    </alternativeName>
    <alternativeName>
        <fullName evidence="15">Transglutaminase-1</fullName>
    </alternativeName>
</protein>
<evidence type="ECO:0000313" key="24">
    <source>
        <dbReference type="EMBL" id="CAH2294400.1"/>
    </source>
</evidence>
<evidence type="ECO:0000256" key="4">
    <source>
        <dbReference type="ARBA" id="ARBA00022679"/>
    </source>
</evidence>
<evidence type="ECO:0000256" key="12">
    <source>
        <dbReference type="ARBA" id="ARBA00024222"/>
    </source>
</evidence>
<feature type="domain" description="Transglutaminase-like" evidence="23">
    <location>
        <begin position="360"/>
        <end position="453"/>
    </location>
</feature>
<dbReference type="AlphaFoldDB" id="A0AAD1SAI2"/>
<evidence type="ECO:0000256" key="18">
    <source>
        <dbReference type="ARBA" id="ARBA00045815"/>
    </source>
</evidence>
<comment type="catalytic activity">
    <reaction evidence="19">
        <text>L-glutaminyl-[protein] + L-lysyl-[protein] = [protein]-L-lysyl-N(6)-5-L-glutamyl-[protein] + NH4(+)</text>
        <dbReference type="Rhea" id="RHEA:54816"/>
        <dbReference type="Rhea" id="RHEA-COMP:9752"/>
        <dbReference type="Rhea" id="RHEA-COMP:10207"/>
        <dbReference type="Rhea" id="RHEA-COMP:14005"/>
        <dbReference type="ChEBI" id="CHEBI:28938"/>
        <dbReference type="ChEBI" id="CHEBI:29969"/>
        <dbReference type="ChEBI" id="CHEBI:30011"/>
        <dbReference type="ChEBI" id="CHEBI:138370"/>
        <dbReference type="EC" id="2.3.2.13"/>
    </reaction>
</comment>
<keyword evidence="3" id="KW-0597">Phosphoprotein</keyword>
<feature type="region of interest" description="Disordered" evidence="22">
    <location>
        <begin position="19"/>
        <end position="97"/>
    </location>
</feature>
<dbReference type="SUPFAM" id="SSF81296">
    <property type="entry name" value="E set domains"/>
    <property type="match status" value="1"/>
</dbReference>
<comment type="cofactor">
    <cofactor evidence="21">
        <name>Ca(2+)</name>
        <dbReference type="ChEBI" id="CHEBI:29108"/>
    </cofactor>
    <text evidence="21">Binds 1 Ca(2+) ion per subunit.</text>
</comment>
<dbReference type="PROSITE" id="PS00547">
    <property type="entry name" value="TRANSGLUTAMINASES"/>
    <property type="match status" value="1"/>
</dbReference>
<evidence type="ECO:0000256" key="16">
    <source>
        <dbReference type="ARBA" id="ARBA00041726"/>
    </source>
</evidence>
<feature type="binding site" evidence="21">
    <location>
        <position position="492"/>
    </location>
    <ligand>
        <name>Ca(2+)</name>
        <dbReference type="ChEBI" id="CHEBI:29108"/>
    </ligand>
</feature>
<dbReference type="InterPro" id="IPR014756">
    <property type="entry name" value="Ig_E-set"/>
</dbReference>
<feature type="compositionally biased region" description="Basic and acidic residues" evidence="22">
    <location>
        <begin position="41"/>
        <end position="54"/>
    </location>
</feature>
<evidence type="ECO:0000256" key="9">
    <source>
        <dbReference type="ARBA" id="ARBA00023249"/>
    </source>
</evidence>
<feature type="active site" evidence="20">
    <location>
        <position position="427"/>
    </location>
</feature>
<reference evidence="24" key="1">
    <citation type="submission" date="2022-03" db="EMBL/GenBank/DDBJ databases">
        <authorList>
            <person name="Alioto T."/>
            <person name="Alioto T."/>
            <person name="Gomez Garrido J."/>
        </authorList>
    </citation>
    <scope>NUCLEOTIDE SEQUENCE</scope>
</reference>
<organism evidence="24 25">
    <name type="scientific">Pelobates cultripes</name>
    <name type="common">Western spadefoot toad</name>
    <dbReference type="NCBI Taxonomy" id="61616"/>
    <lineage>
        <taxon>Eukaryota</taxon>
        <taxon>Metazoa</taxon>
        <taxon>Chordata</taxon>
        <taxon>Craniata</taxon>
        <taxon>Vertebrata</taxon>
        <taxon>Euteleostomi</taxon>
        <taxon>Amphibia</taxon>
        <taxon>Batrachia</taxon>
        <taxon>Anura</taxon>
        <taxon>Pelobatoidea</taxon>
        <taxon>Pelobatidae</taxon>
        <taxon>Pelobates</taxon>
    </lineage>
</organism>
<dbReference type="GO" id="GO:0046872">
    <property type="term" value="F:metal ion binding"/>
    <property type="evidence" value="ECO:0007669"/>
    <property type="project" value="UniProtKB-KW"/>
</dbReference>
<comment type="subunit">
    <text evidence="13">Interacts with PLAAT4.</text>
</comment>
<dbReference type="PANTHER" id="PTHR11590">
    <property type="entry name" value="PROTEIN-GLUTAMINE GAMMA-GLUTAMYLTRANSFERASE"/>
    <property type="match status" value="1"/>
</dbReference>
<dbReference type="Gene3D" id="3.90.260.10">
    <property type="entry name" value="Transglutaminase-like"/>
    <property type="match status" value="1"/>
</dbReference>
<dbReference type="EMBL" id="OW240916">
    <property type="protein sequence ID" value="CAH2294400.1"/>
    <property type="molecule type" value="Genomic_DNA"/>
</dbReference>
<dbReference type="InterPro" id="IPR013783">
    <property type="entry name" value="Ig-like_fold"/>
</dbReference>
<feature type="compositionally biased region" description="Low complexity" evidence="22">
    <location>
        <begin position="62"/>
        <end position="76"/>
    </location>
</feature>
<feature type="binding site" evidence="21">
    <location>
        <position position="544"/>
    </location>
    <ligand>
        <name>Ca(2+)</name>
        <dbReference type="ChEBI" id="CHEBI:29108"/>
    </ligand>
</feature>
<dbReference type="Gene3D" id="2.60.40.10">
    <property type="entry name" value="Immunoglobulins"/>
    <property type="match status" value="3"/>
</dbReference>
<evidence type="ECO:0000256" key="11">
    <source>
        <dbReference type="ARBA" id="ARBA00023315"/>
    </source>
</evidence>
<dbReference type="SUPFAM" id="SSF49309">
    <property type="entry name" value="Transglutaminase, two C-terminal domains"/>
    <property type="match status" value="2"/>
</dbReference>
<dbReference type="GO" id="GO:0003810">
    <property type="term" value="F:protein-glutamine gamma-glutamyltransferase activity"/>
    <property type="evidence" value="ECO:0007669"/>
    <property type="project" value="UniProtKB-EC"/>
</dbReference>
<evidence type="ECO:0000256" key="22">
    <source>
        <dbReference type="SAM" id="MobiDB-lite"/>
    </source>
</evidence>
<keyword evidence="7" id="KW-0472">Membrane</keyword>
<dbReference type="InterPro" id="IPR023608">
    <property type="entry name" value="Transglutaminase_animal"/>
</dbReference>
<evidence type="ECO:0000259" key="23">
    <source>
        <dbReference type="SMART" id="SM00460"/>
    </source>
</evidence>
<evidence type="ECO:0000256" key="15">
    <source>
        <dbReference type="ARBA" id="ARBA00041651"/>
    </source>
</evidence>
<feature type="active site" evidence="20">
    <location>
        <position position="368"/>
    </location>
</feature>
<evidence type="ECO:0000256" key="8">
    <source>
        <dbReference type="ARBA" id="ARBA00023139"/>
    </source>
</evidence>
<evidence type="ECO:0000256" key="10">
    <source>
        <dbReference type="ARBA" id="ARBA00023288"/>
    </source>
</evidence>
<proteinExistence type="inferred from homology"/>
<evidence type="ECO:0000256" key="3">
    <source>
        <dbReference type="ARBA" id="ARBA00022553"/>
    </source>
</evidence>
<dbReference type="FunFam" id="2.60.40.10:FF:000171">
    <property type="entry name" value="protein-glutamine gamma-glutamyltransferase 6"/>
    <property type="match status" value="1"/>
</dbReference>
<feature type="compositionally biased region" description="Basic and acidic residues" evidence="22">
    <location>
        <begin position="78"/>
        <end position="88"/>
    </location>
</feature>
<dbReference type="Pfam" id="PF01841">
    <property type="entry name" value="Transglut_core"/>
    <property type="match status" value="1"/>
</dbReference>
<keyword evidence="4" id="KW-0808">Transferase</keyword>
<accession>A0AAD1SAI2</accession>
<keyword evidence="6 21" id="KW-0106">Calcium</keyword>
<dbReference type="InterPro" id="IPR036985">
    <property type="entry name" value="Transglutaminase-like_sf"/>
</dbReference>
<evidence type="ECO:0000256" key="19">
    <source>
        <dbReference type="ARBA" id="ARBA00051843"/>
    </source>
</evidence>
<dbReference type="EC" id="2.3.2.13" evidence="12"/>
<dbReference type="InterPro" id="IPR013808">
    <property type="entry name" value="Transglutaminase_AS"/>
</dbReference>
<dbReference type="PIRSF" id="PIRSF000459">
    <property type="entry name" value="TGM_EBP42"/>
    <property type="match status" value="1"/>
</dbReference>
<dbReference type="InterPro" id="IPR002931">
    <property type="entry name" value="Transglutaminase-like"/>
</dbReference>
<dbReference type="GO" id="GO:0031424">
    <property type="term" value="P:keratinization"/>
    <property type="evidence" value="ECO:0007669"/>
    <property type="project" value="UniProtKB-KW"/>
</dbReference>
<dbReference type="FunFam" id="2.60.40.10:FF:000090">
    <property type="entry name" value="Protein-glutamine gamma-glutamyltransferase 2"/>
    <property type="match status" value="1"/>
</dbReference>
<dbReference type="SMART" id="SM00460">
    <property type="entry name" value="TGc"/>
    <property type="match status" value="1"/>
</dbReference>
<evidence type="ECO:0000256" key="14">
    <source>
        <dbReference type="ARBA" id="ARBA00040559"/>
    </source>
</evidence>
<evidence type="ECO:0000256" key="6">
    <source>
        <dbReference type="ARBA" id="ARBA00022837"/>
    </source>
</evidence>
<keyword evidence="25" id="KW-1185">Reference proteome</keyword>
<dbReference type="GO" id="GO:0016020">
    <property type="term" value="C:membrane"/>
    <property type="evidence" value="ECO:0007669"/>
    <property type="project" value="UniProtKB-SubCell"/>
</dbReference>
<dbReference type="Proteomes" id="UP001295444">
    <property type="component" value="Chromosome 05"/>
</dbReference>
<dbReference type="InterPro" id="IPR001102">
    <property type="entry name" value="Transglutaminase_N"/>
</dbReference>
<sequence>MSRSTERKKSWWEKCCPCCASNRGEDTEDYVSSTGGGFIDRPGRPTDRPRDPDGSGRGTGSETGTDTVTDTVTGPRTGEGRDRSDRNTDINLDDLPSGEISRTALQIQSVDLLKSRNGENRQSHHTDQYEYEDLIVRRGKPFKISITFKRSFNIKSDQIAVILQMANGQPITLPLIKEFDEGGWGCQVSDVSGQKVMLWVNTSAQAPVGKYQLSVRTQCPGGSYAHPTDSSLKVYLLFNPWCRMDAVFMDNEAWLQEYVLNENGRIYYGTEYQIGERSWSYGQFDKGVLDAVMYILDRGGLSPTSRGDPISVTRVISAMVNSMDDNGVIAGSWADDYPDGVNPVAWVGSVDILLRFHQTGSSVKYGQCWVFAGVTTTVLRCLGIPGRTITNFASAHDTDGNLTFDVYFDENMKPLEDKNSDSVWNYHCWNDCWMTRPDLPPGYSGWQAIDATPQETSSGTYCCGPCPLLAIKNGLVNIKYDTPFLFSEVNSDKVFYQRMANGQFKKVHVEERAVGHCISTKAVGSYAREDITYLYKYPEGSAEERNSVRTAAQYGNKPMAVAEPLQTEDIVMTVESQDGVLTGSDINVRVLLNNRSSSRRSLSLTMSVAVMYYNGVCKESFKNDTRNVSINPGETKSVGMLVSYNEYRTHLLDQAAMMLTVSGIVQETGQKLAKQHTFRIRTPDLDIKVHGEAVVGQQITATIVFQNPLEIVLHNAVFHVEGPGLQRPKTVPVGDIGPRKTVSIQENFTPQRPGPRQFIASLESNELSQVHGSTEVVVRSS</sequence>
<comment type="similarity">
    <text evidence="2">Belongs to the transglutaminase superfamily. Transglutaminase family.</text>
</comment>
<keyword evidence="9" id="KW-0417">Keratinization</keyword>
<evidence type="ECO:0000256" key="13">
    <source>
        <dbReference type="ARBA" id="ARBA00038573"/>
    </source>
</evidence>
<keyword evidence="10" id="KW-0449">Lipoprotein</keyword>
<evidence type="ECO:0000256" key="17">
    <source>
        <dbReference type="ARBA" id="ARBA00043229"/>
    </source>
</evidence>
<evidence type="ECO:0000256" key="7">
    <source>
        <dbReference type="ARBA" id="ARBA00023136"/>
    </source>
</evidence>
<dbReference type="Pfam" id="PF00927">
    <property type="entry name" value="Transglut_C"/>
    <property type="match status" value="2"/>
</dbReference>
<dbReference type="Pfam" id="PF00868">
    <property type="entry name" value="Transglut_N"/>
    <property type="match status" value="1"/>
</dbReference>
<keyword evidence="8" id="KW-0564">Palmitate</keyword>
<evidence type="ECO:0000256" key="1">
    <source>
        <dbReference type="ARBA" id="ARBA00004635"/>
    </source>
</evidence>
<evidence type="ECO:0000256" key="2">
    <source>
        <dbReference type="ARBA" id="ARBA00005968"/>
    </source>
</evidence>
<comment type="function">
    <text evidence="18">Catalyzes the cross-linking of proteins and the conjugation of polyamines to proteins. Responsible for cross-linking epidermal proteins during formation of the stratum corneum. Involved in cell proliferation.</text>
</comment>
<feature type="binding site" evidence="21">
    <location>
        <position position="490"/>
    </location>
    <ligand>
        <name>Ca(2+)</name>
        <dbReference type="ChEBI" id="CHEBI:29108"/>
    </ligand>
</feature>
<dbReference type="InterPro" id="IPR008958">
    <property type="entry name" value="Transglutaminase_C"/>
</dbReference>